<keyword evidence="1" id="KW-0812">Transmembrane</keyword>
<keyword evidence="3" id="KW-1185">Reference proteome</keyword>
<sequence>MIFAIPPLCCRSPGALWGEKSRRGIVGRAWVVVMVLIVVVVRRLQAVIGGRLNLRRSVPATLSFIYNIPGAAVACHTLGTLQETHNSRPCVPCVLKRILSLMLRPCSRQSPVHDVPHGIIFPPSWSFTHFEVVAVTGTAFLPRLAASSSPFTLPASLHPCLPLSTSTQ</sequence>
<organism evidence="2 3">
    <name type="scientific">Portunus trituberculatus</name>
    <name type="common">Swimming crab</name>
    <name type="synonym">Neptunus trituberculatus</name>
    <dbReference type="NCBI Taxonomy" id="210409"/>
    <lineage>
        <taxon>Eukaryota</taxon>
        <taxon>Metazoa</taxon>
        <taxon>Ecdysozoa</taxon>
        <taxon>Arthropoda</taxon>
        <taxon>Crustacea</taxon>
        <taxon>Multicrustacea</taxon>
        <taxon>Malacostraca</taxon>
        <taxon>Eumalacostraca</taxon>
        <taxon>Eucarida</taxon>
        <taxon>Decapoda</taxon>
        <taxon>Pleocyemata</taxon>
        <taxon>Brachyura</taxon>
        <taxon>Eubrachyura</taxon>
        <taxon>Portunoidea</taxon>
        <taxon>Portunidae</taxon>
        <taxon>Portuninae</taxon>
        <taxon>Portunus</taxon>
    </lineage>
</organism>
<evidence type="ECO:0000313" key="2">
    <source>
        <dbReference type="EMBL" id="MPC18552.1"/>
    </source>
</evidence>
<feature type="transmembrane region" description="Helical" evidence="1">
    <location>
        <begin position="25"/>
        <end position="44"/>
    </location>
</feature>
<proteinExistence type="predicted"/>
<keyword evidence="1" id="KW-1133">Transmembrane helix</keyword>
<name>A0A5B7DB71_PORTR</name>
<evidence type="ECO:0000313" key="3">
    <source>
        <dbReference type="Proteomes" id="UP000324222"/>
    </source>
</evidence>
<accession>A0A5B7DB71</accession>
<dbReference type="AlphaFoldDB" id="A0A5B7DB71"/>
<dbReference type="Proteomes" id="UP000324222">
    <property type="component" value="Unassembled WGS sequence"/>
</dbReference>
<reference evidence="2 3" key="1">
    <citation type="submission" date="2019-05" db="EMBL/GenBank/DDBJ databases">
        <title>Another draft genome of Portunus trituberculatus and its Hox gene families provides insights of decapod evolution.</title>
        <authorList>
            <person name="Jeong J.-H."/>
            <person name="Song I."/>
            <person name="Kim S."/>
            <person name="Choi T."/>
            <person name="Kim D."/>
            <person name="Ryu S."/>
            <person name="Kim W."/>
        </authorList>
    </citation>
    <scope>NUCLEOTIDE SEQUENCE [LARGE SCALE GENOMIC DNA]</scope>
    <source>
        <tissue evidence="2">Muscle</tissue>
    </source>
</reference>
<gene>
    <name evidence="2" type="ORF">E2C01_011439</name>
</gene>
<evidence type="ECO:0000256" key="1">
    <source>
        <dbReference type="SAM" id="Phobius"/>
    </source>
</evidence>
<keyword evidence="1" id="KW-0472">Membrane</keyword>
<dbReference type="EMBL" id="VSRR010000691">
    <property type="protein sequence ID" value="MPC18552.1"/>
    <property type="molecule type" value="Genomic_DNA"/>
</dbReference>
<comment type="caution">
    <text evidence="2">The sequence shown here is derived from an EMBL/GenBank/DDBJ whole genome shotgun (WGS) entry which is preliminary data.</text>
</comment>
<protein>
    <submittedName>
        <fullName evidence="2">Uncharacterized protein</fullName>
    </submittedName>
</protein>